<gene>
    <name evidence="2" type="ORF">KAK11_16040</name>
</gene>
<dbReference type="InterPro" id="IPR005532">
    <property type="entry name" value="SUMF_dom"/>
</dbReference>
<feature type="domain" description="Sulfatase-modifying factor enzyme-like" evidence="1">
    <location>
        <begin position="23"/>
        <end position="235"/>
    </location>
</feature>
<accession>A0ABS5E0J1</accession>
<dbReference type="EMBL" id="JAGQDG010000006">
    <property type="protein sequence ID" value="MBQ0936839.1"/>
    <property type="molecule type" value="Genomic_DNA"/>
</dbReference>
<dbReference type="PANTHER" id="PTHR23150:SF19">
    <property type="entry name" value="FORMYLGLYCINE-GENERATING ENZYME"/>
    <property type="match status" value="1"/>
</dbReference>
<dbReference type="Proteomes" id="UP000672097">
    <property type="component" value="Unassembled WGS sequence"/>
</dbReference>
<proteinExistence type="predicted"/>
<evidence type="ECO:0000313" key="3">
    <source>
        <dbReference type="Proteomes" id="UP000672097"/>
    </source>
</evidence>
<name>A0ABS5E0J1_9BURK</name>
<comment type="caution">
    <text evidence="2">The sequence shown here is derived from an EMBL/GenBank/DDBJ whole genome shotgun (WGS) entry which is preliminary data.</text>
</comment>
<dbReference type="SUPFAM" id="SSF56436">
    <property type="entry name" value="C-type lectin-like"/>
    <property type="match status" value="1"/>
</dbReference>
<organism evidence="2 3">
    <name type="scientific">Ideonella paludis</name>
    <dbReference type="NCBI Taxonomy" id="1233411"/>
    <lineage>
        <taxon>Bacteria</taxon>
        <taxon>Pseudomonadati</taxon>
        <taxon>Pseudomonadota</taxon>
        <taxon>Betaproteobacteria</taxon>
        <taxon>Burkholderiales</taxon>
        <taxon>Sphaerotilaceae</taxon>
        <taxon>Ideonella</taxon>
    </lineage>
</organism>
<protein>
    <submittedName>
        <fullName evidence="2">Formylglycine-generating enzyme family protein</fullName>
    </submittedName>
</protein>
<dbReference type="PANTHER" id="PTHR23150">
    <property type="entry name" value="SULFATASE MODIFYING FACTOR 1, 2"/>
    <property type="match status" value="1"/>
</dbReference>
<dbReference type="Pfam" id="PF03781">
    <property type="entry name" value="FGE-sulfatase"/>
    <property type="match status" value="1"/>
</dbReference>
<evidence type="ECO:0000313" key="2">
    <source>
        <dbReference type="EMBL" id="MBQ0936839.1"/>
    </source>
</evidence>
<dbReference type="InterPro" id="IPR042095">
    <property type="entry name" value="SUMF_sf"/>
</dbReference>
<dbReference type="InterPro" id="IPR016187">
    <property type="entry name" value="CTDL_fold"/>
</dbReference>
<evidence type="ECO:0000259" key="1">
    <source>
        <dbReference type="Pfam" id="PF03781"/>
    </source>
</evidence>
<reference evidence="2 3" key="1">
    <citation type="submission" date="2021-04" db="EMBL/GenBank/DDBJ databases">
        <title>The genome sequence of type strain Ideonella paludis KCTC 32238.</title>
        <authorList>
            <person name="Liu Y."/>
        </authorList>
    </citation>
    <scope>NUCLEOTIDE SEQUENCE [LARGE SCALE GENOMIC DNA]</scope>
    <source>
        <strain evidence="2 3">KCTC 32238</strain>
    </source>
</reference>
<dbReference type="Gene3D" id="3.90.1580.10">
    <property type="entry name" value="paralog of FGE (formylglycine-generating enzyme)"/>
    <property type="match status" value="1"/>
</dbReference>
<keyword evidence="3" id="KW-1185">Reference proteome</keyword>
<dbReference type="InterPro" id="IPR051043">
    <property type="entry name" value="Sulfatase_Mod_Factor_Kinase"/>
</dbReference>
<sequence length="239" mass="25777">MTCHRSVLLTLSLLAGLTVSVQSEATAGPDRVALPGFAIDRTEVTVAQFARFVHETGLLTEAERAGGGFEYVGGWQRRPGWTWRTPEGTPPASGQLPAVHLTHAEAAAYCRWAGGRLPTAAEWQSAAYTEQRASPPAPWQRGKTYTYPTGDSPAGANTSERDAWPRAAPAGATAAGVNGLHEMGANVWEWVSDAQGAERRTMGGSWWYGAPHMRADVTAWKAADFYAVYIGFRCAQDLR</sequence>